<reference evidence="1" key="1">
    <citation type="submission" date="2020-08" db="EMBL/GenBank/DDBJ databases">
        <title>Genome public.</title>
        <authorList>
            <person name="Liu C."/>
            <person name="Sun Q."/>
        </authorList>
    </citation>
    <scope>NUCLEOTIDE SEQUENCE</scope>
    <source>
        <strain evidence="1">NSJ-44</strain>
    </source>
</reference>
<accession>A0A926HMM0</accession>
<dbReference type="Proteomes" id="UP000654279">
    <property type="component" value="Unassembled WGS sequence"/>
</dbReference>
<name>A0A926HMM0_9FIRM</name>
<protein>
    <submittedName>
        <fullName evidence="1">Uncharacterized protein</fullName>
    </submittedName>
</protein>
<evidence type="ECO:0000313" key="1">
    <source>
        <dbReference type="EMBL" id="MBC8528261.1"/>
    </source>
</evidence>
<dbReference type="AlphaFoldDB" id="A0A926HMM0"/>
<organism evidence="1 2">
    <name type="scientific">Luoshenia tenuis</name>
    <dbReference type="NCBI Taxonomy" id="2763654"/>
    <lineage>
        <taxon>Bacteria</taxon>
        <taxon>Bacillati</taxon>
        <taxon>Bacillota</taxon>
        <taxon>Clostridia</taxon>
        <taxon>Christensenellales</taxon>
        <taxon>Christensenellaceae</taxon>
        <taxon>Luoshenia</taxon>
    </lineage>
</organism>
<proteinExistence type="predicted"/>
<dbReference type="RefSeq" id="WP_249284298.1">
    <property type="nucleotide sequence ID" value="NZ_JACRSO010000001.1"/>
</dbReference>
<keyword evidence="2" id="KW-1185">Reference proteome</keyword>
<gene>
    <name evidence="1" type="ORF">H8699_02255</name>
</gene>
<sequence>MPRVKPLTQAQEQERARQQYAKRIPCNIAYYMQRAGIRSRRQLSAKLTTMSRSTFDERMNRPERFIIAEMIDVARQLGVTLEELTEDKEVRRVAI</sequence>
<dbReference type="EMBL" id="JACRSO010000001">
    <property type="protein sequence ID" value="MBC8528261.1"/>
    <property type="molecule type" value="Genomic_DNA"/>
</dbReference>
<evidence type="ECO:0000313" key="2">
    <source>
        <dbReference type="Proteomes" id="UP000654279"/>
    </source>
</evidence>
<comment type="caution">
    <text evidence="1">The sequence shown here is derived from an EMBL/GenBank/DDBJ whole genome shotgun (WGS) entry which is preliminary data.</text>
</comment>